<keyword evidence="1" id="KW-1133">Transmembrane helix</keyword>
<gene>
    <name evidence="2" type="ORF">A2415_05085</name>
</gene>
<reference evidence="2 3" key="1">
    <citation type="journal article" date="2016" name="Nat. Commun.">
        <title>Thousands of microbial genomes shed light on interconnected biogeochemical processes in an aquifer system.</title>
        <authorList>
            <person name="Anantharaman K."/>
            <person name="Brown C.T."/>
            <person name="Hug L.A."/>
            <person name="Sharon I."/>
            <person name="Castelle C.J."/>
            <person name="Probst A.J."/>
            <person name="Thomas B.C."/>
            <person name="Singh A."/>
            <person name="Wilkins M.J."/>
            <person name="Karaoz U."/>
            <person name="Brodie E.L."/>
            <person name="Williams K.H."/>
            <person name="Hubbard S.S."/>
            <person name="Banfield J.F."/>
        </authorList>
    </citation>
    <scope>NUCLEOTIDE SEQUENCE [LARGE SCALE GENOMIC DNA]</scope>
</reference>
<evidence type="ECO:0000256" key="1">
    <source>
        <dbReference type="SAM" id="Phobius"/>
    </source>
</evidence>
<feature type="transmembrane region" description="Helical" evidence="1">
    <location>
        <begin position="7"/>
        <end position="26"/>
    </location>
</feature>
<evidence type="ECO:0000313" key="3">
    <source>
        <dbReference type="Proteomes" id="UP000179113"/>
    </source>
</evidence>
<dbReference type="Proteomes" id="UP000179113">
    <property type="component" value="Unassembled WGS sequence"/>
</dbReference>
<protein>
    <submittedName>
        <fullName evidence="2">Uncharacterized protein</fullName>
    </submittedName>
</protein>
<dbReference type="AlphaFoldDB" id="A0A1F4WLR0"/>
<proteinExistence type="predicted"/>
<evidence type="ECO:0000313" key="2">
    <source>
        <dbReference type="EMBL" id="OGC70321.1"/>
    </source>
</evidence>
<organism evidence="2 3">
    <name type="scientific">candidate division WWE3 bacterium RIFOXYC1_FULL_39_7</name>
    <dbReference type="NCBI Taxonomy" id="1802643"/>
    <lineage>
        <taxon>Bacteria</taxon>
        <taxon>Katanobacteria</taxon>
    </lineage>
</organism>
<dbReference type="EMBL" id="MEWA01000008">
    <property type="protein sequence ID" value="OGC70321.1"/>
    <property type="molecule type" value="Genomic_DNA"/>
</dbReference>
<comment type="caution">
    <text evidence="2">The sequence shown here is derived from an EMBL/GenBank/DDBJ whole genome shotgun (WGS) entry which is preliminary data.</text>
</comment>
<keyword evidence="1" id="KW-0812">Transmembrane</keyword>
<accession>A0A1F4WLR0</accession>
<sequence>MDKNYKKAILTFFISVLIFIGGVLLIDALNKSLSEDIDAFKMQYEEAERLRNNPATIIYPETSETTPAEEPID</sequence>
<name>A0A1F4WLR0_UNCKA</name>
<keyword evidence="1" id="KW-0472">Membrane</keyword>